<organism evidence="1 2">
    <name type="scientific">Roseospira goensis</name>
    <dbReference type="NCBI Taxonomy" id="391922"/>
    <lineage>
        <taxon>Bacteria</taxon>
        <taxon>Pseudomonadati</taxon>
        <taxon>Pseudomonadota</taxon>
        <taxon>Alphaproteobacteria</taxon>
        <taxon>Rhodospirillales</taxon>
        <taxon>Rhodospirillaceae</taxon>
        <taxon>Roseospira</taxon>
    </lineage>
</organism>
<sequence>MTVATWLWRSVRLRPDAPALLNTLEEDPSP</sequence>
<dbReference type="EMBL" id="JACIGI010000029">
    <property type="protein sequence ID" value="MBB4287159.1"/>
    <property type="molecule type" value="Genomic_DNA"/>
</dbReference>
<name>A0A7W6WLS0_9PROT</name>
<evidence type="ECO:0000313" key="2">
    <source>
        <dbReference type="Proteomes" id="UP000555728"/>
    </source>
</evidence>
<dbReference type="AlphaFoldDB" id="A0A7W6WLS0"/>
<keyword evidence="2" id="KW-1185">Reference proteome</keyword>
<comment type="caution">
    <text evidence="1">The sequence shown here is derived from an EMBL/GenBank/DDBJ whole genome shotgun (WGS) entry which is preliminary data.</text>
</comment>
<protein>
    <submittedName>
        <fullName evidence="1">Uncharacterized protein</fullName>
    </submittedName>
</protein>
<evidence type="ECO:0000313" key="1">
    <source>
        <dbReference type="EMBL" id="MBB4287159.1"/>
    </source>
</evidence>
<proteinExistence type="predicted"/>
<gene>
    <name evidence="1" type="ORF">GGD88_002903</name>
</gene>
<reference evidence="1 2" key="1">
    <citation type="submission" date="2020-08" db="EMBL/GenBank/DDBJ databases">
        <title>Genome sequencing of Purple Non-Sulfur Bacteria from various extreme environments.</title>
        <authorList>
            <person name="Mayer M."/>
        </authorList>
    </citation>
    <scope>NUCLEOTIDE SEQUENCE [LARGE SCALE GENOMIC DNA]</scope>
    <source>
        <strain evidence="1 2">JA135</strain>
    </source>
</reference>
<accession>A0A7W6WLS0</accession>
<dbReference type="Proteomes" id="UP000555728">
    <property type="component" value="Unassembled WGS sequence"/>
</dbReference>